<sequence>MRIKSWLLQKTPREQLILLAGLAVVLMVLVWQLAWQPMLQARTLSAQRVSNAEQSLLAVRSLSQELAAARAAAGSQTSGTGNLAQSLDESASALGLRIASLEPAADNSSVAVRLNDVGMASVLTWLNGIESSGSMSIDSLTLSPVTTPGNVSVSLRLRGR</sequence>
<dbReference type="GO" id="GO:0015627">
    <property type="term" value="C:type II protein secretion system complex"/>
    <property type="evidence" value="ECO:0007669"/>
    <property type="project" value="InterPro"/>
</dbReference>
<evidence type="ECO:0000256" key="8">
    <source>
        <dbReference type="ARBA" id="ARBA00022989"/>
    </source>
</evidence>
<evidence type="ECO:0000256" key="3">
    <source>
        <dbReference type="ARBA" id="ARBA00022448"/>
    </source>
</evidence>
<keyword evidence="13" id="KW-1185">Reference proteome</keyword>
<evidence type="ECO:0000256" key="7">
    <source>
        <dbReference type="ARBA" id="ARBA00022927"/>
    </source>
</evidence>
<reference evidence="13" key="1">
    <citation type="submission" date="2016-07" db="EMBL/GenBank/DDBJ databases">
        <authorList>
            <person name="Florea S."/>
            <person name="Webb J.S."/>
            <person name="Jaromczyk J."/>
            <person name="Schardl C.L."/>
        </authorList>
    </citation>
    <scope>NUCLEOTIDE SEQUENCE [LARGE SCALE GENOMIC DNA]</scope>
    <source>
        <strain evidence="13">KCTC 42131</strain>
    </source>
</reference>
<comment type="function">
    <text evidence="10">Inner membrane component of the type II secretion system required for the energy-dependent secretion of extracellular factors such as proteases and toxins from the periplasm.</text>
</comment>
<comment type="subcellular location">
    <subcellularLocation>
        <location evidence="1">Cell inner membrane</location>
        <topology evidence="1">Single-pass membrane protein</topology>
    </subcellularLocation>
</comment>
<proteinExistence type="inferred from homology"/>
<dbReference type="RefSeq" id="WP_070119152.1">
    <property type="nucleotide sequence ID" value="NZ_CAXATG010000006.1"/>
</dbReference>
<evidence type="ECO:0000313" key="13">
    <source>
        <dbReference type="Proteomes" id="UP000175669"/>
    </source>
</evidence>
<dbReference type="Proteomes" id="UP000175669">
    <property type="component" value="Unassembled WGS sequence"/>
</dbReference>
<dbReference type="InterPro" id="IPR007690">
    <property type="entry name" value="T2SS_GspM"/>
</dbReference>
<dbReference type="AlphaFoldDB" id="A0A1E8CG81"/>
<dbReference type="GO" id="GO:0005886">
    <property type="term" value="C:plasma membrane"/>
    <property type="evidence" value="ECO:0007669"/>
    <property type="project" value="UniProtKB-SubCell"/>
</dbReference>
<evidence type="ECO:0000256" key="4">
    <source>
        <dbReference type="ARBA" id="ARBA00022475"/>
    </source>
</evidence>
<evidence type="ECO:0000256" key="6">
    <source>
        <dbReference type="ARBA" id="ARBA00022692"/>
    </source>
</evidence>
<evidence type="ECO:0000256" key="9">
    <source>
        <dbReference type="ARBA" id="ARBA00023136"/>
    </source>
</evidence>
<dbReference type="PIRSF" id="PIRSF006291">
    <property type="entry name" value="GspM"/>
    <property type="match status" value="1"/>
</dbReference>
<keyword evidence="5 10" id="KW-0997">Cell inner membrane</keyword>
<dbReference type="Gene3D" id="3.30.1360.100">
    <property type="entry name" value="General secretion pathway protein M, EpsM"/>
    <property type="match status" value="1"/>
</dbReference>
<dbReference type="EMBL" id="MASR01000003">
    <property type="protein sequence ID" value="OFE11217.1"/>
    <property type="molecule type" value="Genomic_DNA"/>
</dbReference>
<dbReference type="GO" id="GO:0015628">
    <property type="term" value="P:protein secretion by the type II secretion system"/>
    <property type="evidence" value="ECO:0007669"/>
    <property type="project" value="InterPro"/>
</dbReference>
<dbReference type="InterPro" id="IPR023229">
    <property type="entry name" value="T2SS_M_periplasmic_sf"/>
</dbReference>
<keyword evidence="7 10" id="KW-0653">Protein transport</keyword>
<evidence type="ECO:0000256" key="5">
    <source>
        <dbReference type="ARBA" id="ARBA00022519"/>
    </source>
</evidence>
<evidence type="ECO:0000313" key="12">
    <source>
        <dbReference type="EMBL" id="OFE11217.1"/>
    </source>
</evidence>
<gene>
    <name evidence="12" type="ORF">PHACT_15380</name>
</gene>
<keyword evidence="6 11" id="KW-0812">Transmembrane</keyword>
<dbReference type="Pfam" id="PF04612">
    <property type="entry name" value="T2SSM"/>
    <property type="match status" value="1"/>
</dbReference>
<name>A0A1E8CG81_9GAMM</name>
<dbReference type="STRING" id="1524254.PHACT_15380"/>
<keyword evidence="9 10" id="KW-0472">Membrane</keyword>
<organism evidence="12 13">
    <name type="scientific">Pseudohongiella acticola</name>
    <dbReference type="NCBI Taxonomy" id="1524254"/>
    <lineage>
        <taxon>Bacteria</taxon>
        <taxon>Pseudomonadati</taxon>
        <taxon>Pseudomonadota</taxon>
        <taxon>Gammaproteobacteria</taxon>
        <taxon>Pseudomonadales</taxon>
        <taxon>Pseudohongiellaceae</taxon>
        <taxon>Pseudohongiella</taxon>
    </lineage>
</organism>
<evidence type="ECO:0000256" key="11">
    <source>
        <dbReference type="SAM" id="Phobius"/>
    </source>
</evidence>
<comment type="similarity">
    <text evidence="2 10">Belongs to the GSP M family.</text>
</comment>
<accession>A0A1E8CG81</accession>
<protein>
    <recommendedName>
        <fullName evidence="10">Type II secretion system protein M</fullName>
        <shortName evidence="10">T2SS protein M</shortName>
    </recommendedName>
    <alternativeName>
        <fullName evidence="10">General secretion pathway protein M</fullName>
    </alternativeName>
</protein>
<keyword evidence="4 10" id="KW-1003">Cell membrane</keyword>
<keyword evidence="3 10" id="KW-0813">Transport</keyword>
<evidence type="ECO:0000256" key="2">
    <source>
        <dbReference type="ARBA" id="ARBA00010637"/>
    </source>
</evidence>
<comment type="caution">
    <text evidence="12">The sequence shown here is derived from an EMBL/GenBank/DDBJ whole genome shotgun (WGS) entry which is preliminary data.</text>
</comment>
<dbReference type="SUPFAM" id="SSF103054">
    <property type="entry name" value="General secretion pathway protein M, EpsM"/>
    <property type="match status" value="1"/>
</dbReference>
<keyword evidence="8 11" id="KW-1133">Transmembrane helix</keyword>
<evidence type="ECO:0000256" key="10">
    <source>
        <dbReference type="PIRNR" id="PIRNR006291"/>
    </source>
</evidence>
<feature type="transmembrane region" description="Helical" evidence="11">
    <location>
        <begin position="16"/>
        <end position="35"/>
    </location>
</feature>
<evidence type="ECO:0000256" key="1">
    <source>
        <dbReference type="ARBA" id="ARBA00004377"/>
    </source>
</evidence>